<dbReference type="Gene3D" id="3.40.1190.20">
    <property type="match status" value="1"/>
</dbReference>
<dbReference type="Pfam" id="PF00294">
    <property type="entry name" value="PfkB"/>
    <property type="match status" value="1"/>
</dbReference>
<protein>
    <submittedName>
        <fullName evidence="4">Sugar or nucleoside kinase, ribokinase family</fullName>
    </submittedName>
</protein>
<evidence type="ECO:0000313" key="4">
    <source>
        <dbReference type="EMBL" id="SDN64447.1"/>
    </source>
</evidence>
<reference evidence="4 5" key="1">
    <citation type="submission" date="2016-10" db="EMBL/GenBank/DDBJ databases">
        <authorList>
            <person name="de Groot N.N."/>
        </authorList>
    </citation>
    <scope>NUCLEOTIDE SEQUENCE [LARGE SCALE GENOMIC DNA]</scope>
    <source>
        <strain evidence="4 5">DSM 44149</strain>
    </source>
</reference>
<gene>
    <name evidence="4" type="ORF">SAMN04489726_7559</name>
</gene>
<dbReference type="STRING" id="211114.SAMN04489726_7559"/>
<name>A0A1H0D2R8_ALLAB</name>
<dbReference type="EMBL" id="LT629701">
    <property type="protein sequence ID" value="SDN64447.1"/>
    <property type="molecule type" value="Genomic_DNA"/>
</dbReference>
<evidence type="ECO:0000256" key="1">
    <source>
        <dbReference type="ARBA" id="ARBA00022679"/>
    </source>
</evidence>
<evidence type="ECO:0000256" key="2">
    <source>
        <dbReference type="ARBA" id="ARBA00022777"/>
    </source>
</evidence>
<dbReference type="InterPro" id="IPR029056">
    <property type="entry name" value="Ribokinase-like"/>
</dbReference>
<dbReference type="RefSeq" id="WP_322788471.1">
    <property type="nucleotide sequence ID" value="NZ_JOEF01000004.1"/>
</dbReference>
<accession>A0A1H0D2R8</accession>
<dbReference type="PROSITE" id="PS00584">
    <property type="entry name" value="PFKB_KINASES_2"/>
    <property type="match status" value="1"/>
</dbReference>
<dbReference type="GO" id="GO:0016301">
    <property type="term" value="F:kinase activity"/>
    <property type="evidence" value="ECO:0007669"/>
    <property type="project" value="UniProtKB-KW"/>
</dbReference>
<keyword evidence="2 4" id="KW-0418">Kinase</keyword>
<evidence type="ECO:0000313" key="5">
    <source>
        <dbReference type="Proteomes" id="UP000183376"/>
    </source>
</evidence>
<evidence type="ECO:0000259" key="3">
    <source>
        <dbReference type="Pfam" id="PF00294"/>
    </source>
</evidence>
<keyword evidence="5" id="KW-1185">Reference proteome</keyword>
<dbReference type="InterPro" id="IPR011611">
    <property type="entry name" value="PfkB_dom"/>
</dbReference>
<dbReference type="eggNOG" id="COG0524">
    <property type="taxonomic scope" value="Bacteria"/>
</dbReference>
<dbReference type="PANTHER" id="PTHR42774:SF3">
    <property type="entry name" value="KETOHEXOKINASE"/>
    <property type="match status" value="1"/>
</dbReference>
<feature type="domain" description="Carbohydrate kinase PfkB" evidence="3">
    <location>
        <begin position="182"/>
        <end position="324"/>
    </location>
</feature>
<dbReference type="AlphaFoldDB" id="A0A1H0D2R8"/>
<dbReference type="InterPro" id="IPR002173">
    <property type="entry name" value="Carboh/pur_kinase_PfkB_CS"/>
</dbReference>
<organism evidence="4 5">
    <name type="scientific">Allokutzneria albata</name>
    <name type="common">Kibdelosporangium albatum</name>
    <dbReference type="NCBI Taxonomy" id="211114"/>
    <lineage>
        <taxon>Bacteria</taxon>
        <taxon>Bacillati</taxon>
        <taxon>Actinomycetota</taxon>
        <taxon>Actinomycetes</taxon>
        <taxon>Pseudonocardiales</taxon>
        <taxon>Pseudonocardiaceae</taxon>
        <taxon>Allokutzneria</taxon>
    </lineage>
</organism>
<sequence>MDHQPPHGPHDERHDHDHVEIEVDLDAGAQFPGEPPALDVLLSGTVFLDIIFTGLPHLPRTGTEIWSTGLGSSPGGIANLAVALSRLQLRTGLAAAFGEDVYGDFCWDVLANQEKVDLAHSRRFYGWHSPLTVSMAVNKDRSMVTHGHPAPIGADELLNPPPRTRACFVHVDLHSDNWVKQAKRDGSLLFADVGWDPSEKWAPSMLRELLDGYDVFLPNSVEATRYSRTEDPKAAARALAEIVPVVVVTRGGEGAVAVDSRTGEEAEVGGLNVNALDPTGAGDVFGAGFVFGTLAGWPLADRVHFANLCAALSVQHFGGSLSAPGWCDIAMWWRALSCRPDDGLRGYHFLDDLLPSHGCATVRRASATIGLRGNP</sequence>
<dbReference type="Proteomes" id="UP000183376">
    <property type="component" value="Chromosome I"/>
</dbReference>
<dbReference type="SUPFAM" id="SSF53613">
    <property type="entry name" value="Ribokinase-like"/>
    <property type="match status" value="1"/>
</dbReference>
<proteinExistence type="predicted"/>
<keyword evidence="1" id="KW-0808">Transferase</keyword>
<dbReference type="InterPro" id="IPR052562">
    <property type="entry name" value="Ketohexokinase-related"/>
</dbReference>
<dbReference type="PANTHER" id="PTHR42774">
    <property type="entry name" value="PHOSPHOTRANSFERASE SYSTEM TRANSPORT PROTEIN"/>
    <property type="match status" value="1"/>
</dbReference>